<keyword evidence="1" id="KW-0479">Metal-binding</keyword>
<evidence type="ECO:0000256" key="4">
    <source>
        <dbReference type="PROSITE-ProRule" id="PRU00452"/>
    </source>
</evidence>
<dbReference type="GO" id="GO:0016925">
    <property type="term" value="P:protein sumoylation"/>
    <property type="evidence" value="ECO:0007669"/>
    <property type="project" value="TreeGrafter"/>
</dbReference>
<feature type="domain" description="SP-RING-type" evidence="6">
    <location>
        <begin position="318"/>
        <end position="399"/>
    </location>
</feature>
<dbReference type="PROSITE" id="PS51044">
    <property type="entry name" value="ZF_SP_RING"/>
    <property type="match status" value="1"/>
</dbReference>
<evidence type="ECO:0000313" key="8">
    <source>
        <dbReference type="Proteomes" id="UP001418222"/>
    </source>
</evidence>
<keyword evidence="8" id="KW-1185">Reference proteome</keyword>
<dbReference type="PANTHER" id="PTHR10782">
    <property type="entry name" value="ZINC FINGER MIZ DOMAIN-CONTAINING PROTEIN"/>
    <property type="match status" value="1"/>
</dbReference>
<gene>
    <name evidence="7" type="ORF">KSP39_PZI013569</name>
</gene>
<protein>
    <recommendedName>
        <fullName evidence="6">SP-RING-type domain-containing protein</fullName>
    </recommendedName>
</protein>
<feature type="region of interest" description="Disordered" evidence="5">
    <location>
        <begin position="758"/>
        <end position="794"/>
    </location>
</feature>
<organism evidence="7 8">
    <name type="scientific">Platanthera zijinensis</name>
    <dbReference type="NCBI Taxonomy" id="2320716"/>
    <lineage>
        <taxon>Eukaryota</taxon>
        <taxon>Viridiplantae</taxon>
        <taxon>Streptophyta</taxon>
        <taxon>Embryophyta</taxon>
        <taxon>Tracheophyta</taxon>
        <taxon>Spermatophyta</taxon>
        <taxon>Magnoliopsida</taxon>
        <taxon>Liliopsida</taxon>
        <taxon>Asparagales</taxon>
        <taxon>Orchidaceae</taxon>
        <taxon>Orchidoideae</taxon>
        <taxon>Orchideae</taxon>
        <taxon>Orchidinae</taxon>
        <taxon>Platanthera</taxon>
    </lineage>
</organism>
<dbReference type="AlphaFoldDB" id="A0AAP0G3R6"/>
<comment type="caution">
    <text evidence="7">The sequence shown here is derived from an EMBL/GenBank/DDBJ whole genome shotgun (WGS) entry which is preliminary data.</text>
</comment>
<evidence type="ECO:0000259" key="6">
    <source>
        <dbReference type="PROSITE" id="PS51044"/>
    </source>
</evidence>
<dbReference type="PANTHER" id="PTHR10782:SF4">
    <property type="entry name" value="TONALLI, ISOFORM E"/>
    <property type="match status" value="1"/>
</dbReference>
<feature type="region of interest" description="Disordered" evidence="5">
    <location>
        <begin position="860"/>
        <end position="879"/>
    </location>
</feature>
<dbReference type="Gene3D" id="3.30.40.10">
    <property type="entry name" value="Zinc/RING finger domain, C3HC4 (zinc finger)"/>
    <property type="match status" value="1"/>
</dbReference>
<dbReference type="GO" id="GO:0061665">
    <property type="term" value="F:SUMO ligase activity"/>
    <property type="evidence" value="ECO:0007669"/>
    <property type="project" value="TreeGrafter"/>
</dbReference>
<dbReference type="GO" id="GO:0000785">
    <property type="term" value="C:chromatin"/>
    <property type="evidence" value="ECO:0007669"/>
    <property type="project" value="TreeGrafter"/>
</dbReference>
<dbReference type="InterPro" id="IPR004181">
    <property type="entry name" value="Znf_MIZ"/>
</dbReference>
<dbReference type="InterPro" id="IPR013083">
    <property type="entry name" value="Znf_RING/FYVE/PHD"/>
</dbReference>
<dbReference type="SUPFAM" id="SSF57850">
    <property type="entry name" value="RING/U-box"/>
    <property type="match status" value="1"/>
</dbReference>
<dbReference type="Pfam" id="PF02891">
    <property type="entry name" value="zf-MIZ"/>
    <property type="match status" value="1"/>
</dbReference>
<dbReference type="Proteomes" id="UP001418222">
    <property type="component" value="Unassembled WGS sequence"/>
</dbReference>
<reference evidence="7 8" key="1">
    <citation type="journal article" date="2022" name="Nat. Plants">
        <title>Genomes of leafy and leafless Platanthera orchids illuminate the evolution of mycoheterotrophy.</title>
        <authorList>
            <person name="Li M.H."/>
            <person name="Liu K.W."/>
            <person name="Li Z."/>
            <person name="Lu H.C."/>
            <person name="Ye Q.L."/>
            <person name="Zhang D."/>
            <person name="Wang J.Y."/>
            <person name="Li Y.F."/>
            <person name="Zhong Z.M."/>
            <person name="Liu X."/>
            <person name="Yu X."/>
            <person name="Liu D.K."/>
            <person name="Tu X.D."/>
            <person name="Liu B."/>
            <person name="Hao Y."/>
            <person name="Liao X.Y."/>
            <person name="Jiang Y.T."/>
            <person name="Sun W.H."/>
            <person name="Chen J."/>
            <person name="Chen Y.Q."/>
            <person name="Ai Y."/>
            <person name="Zhai J.W."/>
            <person name="Wu S.S."/>
            <person name="Zhou Z."/>
            <person name="Hsiao Y.Y."/>
            <person name="Wu W.L."/>
            <person name="Chen Y.Y."/>
            <person name="Lin Y.F."/>
            <person name="Hsu J.L."/>
            <person name="Li C.Y."/>
            <person name="Wang Z.W."/>
            <person name="Zhao X."/>
            <person name="Zhong W.Y."/>
            <person name="Ma X.K."/>
            <person name="Ma L."/>
            <person name="Huang J."/>
            <person name="Chen G.Z."/>
            <person name="Huang M.Z."/>
            <person name="Huang L."/>
            <person name="Peng D.H."/>
            <person name="Luo Y.B."/>
            <person name="Zou S.Q."/>
            <person name="Chen S.P."/>
            <person name="Lan S."/>
            <person name="Tsai W.C."/>
            <person name="Van de Peer Y."/>
            <person name="Liu Z.J."/>
        </authorList>
    </citation>
    <scope>NUCLEOTIDE SEQUENCE [LARGE SCALE GENOMIC DNA]</scope>
    <source>
        <strain evidence="7">Lor287</strain>
    </source>
</reference>
<evidence type="ECO:0000256" key="3">
    <source>
        <dbReference type="ARBA" id="ARBA00022833"/>
    </source>
</evidence>
<dbReference type="CDD" id="cd16650">
    <property type="entry name" value="SP-RING_PIAS-like"/>
    <property type="match status" value="1"/>
</dbReference>
<sequence>MGDRNLTSSLSHSSAVTAANVAAAAAIGSLTTASTTATHSLVIEQANNLRLFSVYDRISHILNSGARYETSEQIRNYFSLAKGIDCALTVNDIPGIAPRLPLLVKKIYESKKNAPLLSAIMMILISMKNACRRGWFRSLDSEEILSMADELCSKYCTELSPNTHVSNAFDTISKIMPRFYPGMMLCSLIVSFEAKPGYEVLMSDFHFPKNQPSEQNIVLIVLKTENLDTSSCTAGPPQVSFLVNGKGVEKRNNVSPDHGPQFPTDISKLLKYGINVLQTIGYFDGTYLIAVAYVSKISNFTPAALKDYVQPVVAALESDSEIIEGPSRIQLSCPISFKRMKTPVKGHLCKHHQCFDYDNFLEMNLRKPTWRCPHCNQPVCILDLRIDRNMVKILEESGEDVAEVVIHADGSWNVVAEQGRCTDHDNTLIHDQTHTMETEMNRSKVSMPDIVDLTMGEDDICGITQNLRQTASLDGYGNQNSNLMMETEDRKPFIDVGGIPPLFFTNPLLANHNSSVSQIQVYPLGNNIHPTFMPTYATNGSVASGSAHMLNIVGNFGLLDTISAGHDQTQLSGHGLQAMRCETDSTRSMARPVDRIPVAVQALAVPSQTHSTSRRMHANVSPRQYLTVNPSTTNPENFNGGIGNMDMQQITRTAADTSGVQDYIPQNPPYLQNNEGSLQHMVGLPSTGALNNRSPAGHRRGLSDLDALRNLIQPSPLLRHSVPTQAGFRHHPMNQPTIAPSHSPAPPPAVRQAPQNAFALPSGNFPIHNSLTQSPLPPHLLRAQPTPAANSLPARDNTRVIGADRFRSMTGGMPSPLSRADSLPELPLEQNWRPTGRMRGSLTGSDYSAVIRNYMPPSNQAAAARTPLSSQPPSAPDQVSGLMANNFTAHGAGNHQANFIQDNLGAQQGDARI</sequence>
<evidence type="ECO:0000256" key="1">
    <source>
        <dbReference type="ARBA" id="ARBA00022723"/>
    </source>
</evidence>
<accession>A0AAP0G3R6</accession>
<keyword evidence="3" id="KW-0862">Zinc</keyword>
<name>A0AAP0G3R6_9ASPA</name>
<dbReference type="EMBL" id="JBBWWQ010000011">
    <property type="protein sequence ID" value="KAK8935955.1"/>
    <property type="molecule type" value="Genomic_DNA"/>
</dbReference>
<evidence type="ECO:0000256" key="5">
    <source>
        <dbReference type="SAM" id="MobiDB-lite"/>
    </source>
</evidence>
<feature type="compositionally biased region" description="Polar residues" evidence="5">
    <location>
        <begin position="860"/>
        <end position="872"/>
    </location>
</feature>
<keyword evidence="2 4" id="KW-0863">Zinc-finger</keyword>
<proteinExistence type="predicted"/>
<evidence type="ECO:0000313" key="7">
    <source>
        <dbReference type="EMBL" id="KAK8935955.1"/>
    </source>
</evidence>
<evidence type="ECO:0000256" key="2">
    <source>
        <dbReference type="ARBA" id="ARBA00022771"/>
    </source>
</evidence>
<dbReference type="GO" id="GO:0008270">
    <property type="term" value="F:zinc ion binding"/>
    <property type="evidence" value="ECO:0007669"/>
    <property type="project" value="UniProtKB-KW"/>
</dbReference>